<accession>A0A1E1F566</accession>
<keyword evidence="1" id="KW-0472">Membrane</keyword>
<dbReference type="EMBL" id="AP017655">
    <property type="protein sequence ID" value="BAV65656.1"/>
    <property type="molecule type" value="Genomic_DNA"/>
</dbReference>
<gene>
    <name evidence="4" type="ORF">SCLO_1026160</name>
</gene>
<proteinExistence type="predicted"/>
<organism evidence="4 5">
    <name type="scientific">Sphingobium cloacae</name>
    <dbReference type="NCBI Taxonomy" id="120107"/>
    <lineage>
        <taxon>Bacteria</taxon>
        <taxon>Pseudomonadati</taxon>
        <taxon>Pseudomonadota</taxon>
        <taxon>Alphaproteobacteria</taxon>
        <taxon>Sphingomonadales</taxon>
        <taxon>Sphingomonadaceae</taxon>
        <taxon>Sphingobium</taxon>
    </lineage>
</organism>
<name>A0A1E1F566_9SPHN</name>
<dbReference type="InterPro" id="IPR032623">
    <property type="entry name" value="FecR_N"/>
</dbReference>
<evidence type="ECO:0000259" key="3">
    <source>
        <dbReference type="Pfam" id="PF16220"/>
    </source>
</evidence>
<keyword evidence="1" id="KW-0812">Transmembrane</keyword>
<dbReference type="Pfam" id="PF16220">
    <property type="entry name" value="DUF4880"/>
    <property type="match status" value="1"/>
</dbReference>
<keyword evidence="1" id="KW-1133">Transmembrane helix</keyword>
<feature type="domain" description="FecR protein" evidence="2">
    <location>
        <begin position="126"/>
        <end position="221"/>
    </location>
</feature>
<dbReference type="InterPro" id="IPR012373">
    <property type="entry name" value="Ferrdict_sens_TM"/>
</dbReference>
<dbReference type="RefSeq" id="WP_066515233.1">
    <property type="nucleotide sequence ID" value="NZ_AP017655.1"/>
</dbReference>
<dbReference type="InterPro" id="IPR006860">
    <property type="entry name" value="FecR"/>
</dbReference>
<dbReference type="KEGG" id="sclo:SCLO_1026160"/>
<dbReference type="PANTHER" id="PTHR30273">
    <property type="entry name" value="PERIPLASMIC SIGNAL SENSOR AND SIGMA FACTOR ACTIVATOR FECR-RELATED"/>
    <property type="match status" value="1"/>
</dbReference>
<feature type="transmembrane region" description="Helical" evidence="1">
    <location>
        <begin position="100"/>
        <end position="121"/>
    </location>
</feature>
<feature type="domain" description="FecR N-terminal" evidence="3">
    <location>
        <begin position="19"/>
        <end position="59"/>
    </location>
</feature>
<dbReference type="GO" id="GO:0016989">
    <property type="term" value="F:sigma factor antagonist activity"/>
    <property type="evidence" value="ECO:0007669"/>
    <property type="project" value="TreeGrafter"/>
</dbReference>
<dbReference type="AlphaFoldDB" id="A0A1E1F566"/>
<dbReference type="PIRSF" id="PIRSF018266">
    <property type="entry name" value="FecR"/>
    <property type="match status" value="1"/>
</dbReference>
<dbReference type="Gene3D" id="3.55.50.30">
    <property type="match status" value="1"/>
</dbReference>
<reference evidence="4 5" key="1">
    <citation type="submission" date="2016-10" db="EMBL/GenBank/DDBJ databases">
        <title>Complete Genome Sequence of the Nonylphenol-Degrading Bacterium Sphingobium cloacae JCM 10874T.</title>
        <authorList>
            <person name="Ootsuka M."/>
            <person name="Nishizawa T."/>
            <person name="Ohta H."/>
        </authorList>
    </citation>
    <scope>NUCLEOTIDE SEQUENCE [LARGE SCALE GENOMIC DNA]</scope>
    <source>
        <strain evidence="4 5">JCM 10874</strain>
    </source>
</reference>
<evidence type="ECO:0008006" key="6">
    <source>
        <dbReference type="Google" id="ProtNLM"/>
    </source>
</evidence>
<protein>
    <recommendedName>
        <fullName evidence="6">Anti-FecI sigma factor FecR</fullName>
    </recommendedName>
</protein>
<sequence>MDRGIEGYPPISFERGAEEQAVIWAIALHERPADEVLQQHFQTWLEANAAHHLAWAEMRHIHDRLGEIEPTYAVRTGQARRPWPATRAERITASSRHWRGAALLAGCALCLGLLFMPAAMLRLQADHRTGVAEIQRITLADGSVVQLAPRSAIAVDYAEGRRDIRLLKGEAFFTVTPDPQRPFRVRGARATVTVLGTAFDVREAEAAAQPAFIGVEHGRVRVEPADGPADILTGGEAAIVAASGRVNRQIVPATQVAAWRERQLIVQDESIADAIERLRPWFNGMIVARGDALARQRLTGVFNASDPLEALHGMARAYGGRVMTIGGWLVIYSQD</sequence>
<dbReference type="OrthoDB" id="9798846at2"/>
<evidence type="ECO:0000313" key="4">
    <source>
        <dbReference type="EMBL" id="BAV65656.1"/>
    </source>
</evidence>
<keyword evidence="5" id="KW-1185">Reference proteome</keyword>
<dbReference type="Gene3D" id="2.60.120.1440">
    <property type="match status" value="1"/>
</dbReference>
<evidence type="ECO:0000313" key="5">
    <source>
        <dbReference type="Proteomes" id="UP000218272"/>
    </source>
</evidence>
<dbReference type="PANTHER" id="PTHR30273:SF2">
    <property type="entry name" value="PROTEIN FECR"/>
    <property type="match status" value="1"/>
</dbReference>
<dbReference type="Pfam" id="PF04773">
    <property type="entry name" value="FecR"/>
    <property type="match status" value="1"/>
</dbReference>
<evidence type="ECO:0000259" key="2">
    <source>
        <dbReference type="Pfam" id="PF04773"/>
    </source>
</evidence>
<evidence type="ECO:0000256" key="1">
    <source>
        <dbReference type="SAM" id="Phobius"/>
    </source>
</evidence>
<dbReference type="Proteomes" id="UP000218272">
    <property type="component" value="Chromosome SCLO_1"/>
</dbReference>